<dbReference type="InterPro" id="IPR012000">
    <property type="entry name" value="Thiamin_PyroP_enz_cen_dom"/>
</dbReference>
<dbReference type="Proteomes" id="UP000247810">
    <property type="component" value="Unassembled WGS sequence"/>
</dbReference>
<keyword evidence="8 11" id="KW-0460">Magnesium</keyword>
<dbReference type="InterPro" id="IPR011766">
    <property type="entry name" value="TPP_enzyme_TPP-bd"/>
</dbReference>
<gene>
    <name evidence="16" type="ORF">BO71DRAFT_447594</name>
</gene>
<comment type="cofactor">
    <cofactor evidence="2">
        <name>thiamine diphosphate</name>
        <dbReference type="ChEBI" id="CHEBI:58937"/>
    </cofactor>
</comment>
<dbReference type="Pfam" id="PF00205">
    <property type="entry name" value="TPP_enzyme_M"/>
    <property type="match status" value="1"/>
</dbReference>
<dbReference type="VEuPathDB" id="FungiDB:BO71DRAFT_447594"/>
<feature type="domain" description="Thiamine pyrophosphate enzyme N-terminal TPP-binding" evidence="15">
    <location>
        <begin position="3"/>
        <end position="102"/>
    </location>
</feature>
<feature type="binding site" evidence="11">
    <location>
        <position position="488"/>
    </location>
    <ligand>
        <name>Mg(2+)</name>
        <dbReference type="ChEBI" id="CHEBI:18420"/>
    </ligand>
</feature>
<feature type="domain" description="Thiamine pyrophosphate enzyme TPP-binding" evidence="14">
    <location>
        <begin position="414"/>
        <end position="542"/>
    </location>
</feature>
<dbReference type="CDD" id="cd02005">
    <property type="entry name" value="TPP_PDC_IPDC"/>
    <property type="match status" value="1"/>
</dbReference>
<dbReference type="OrthoDB" id="3970464at2759"/>
<dbReference type="SUPFAM" id="SSF52467">
    <property type="entry name" value="DHS-like NAD/FAD-binding domain"/>
    <property type="match status" value="1"/>
</dbReference>
<dbReference type="InterPro" id="IPR029035">
    <property type="entry name" value="DHS-like_NAD/FAD-binding_dom"/>
</dbReference>
<dbReference type="FunFam" id="3.40.50.970:FF:000024">
    <property type="entry name" value="Pyruvate decarboxylase isozyme"/>
    <property type="match status" value="1"/>
</dbReference>
<sequence length="581" mass="63199">MFEYLCLRIKEVGVRSIHGVPGDFNLTALDYVKKCGLQWVGNCNELNAGYAADGYARVNGISALMTIMGVGELSALNALAGSFAEFVPVIHIIGMPSSHAQRDRLCLHHTYGDGDFDVFWQMSASVSCMTVALDCPLTAPDLIDKAIEACSIRSQPVCLLIPADLIRAPVSMYPLTNDPLDLEIPQNDVSNETALVDAIMRQLALSQNSVLLVGGQYSVRHSSTGMGEEVLALVETLRIPVLTSASGKGIIDESHPLYAGLYVGSCSDHPVQDLIESADLIISIGNIQSDLATAGVSGRIDSSKMIDLQRDLTYVRGVLFANLYVKPILQMLVARKAKGTCSSFSGPMRRGVGEIILKETPKRTCGSWLGSIFLPAKSDPIRHDWLWPVLGSWLRNGDVILAEAGTTSFGIWKTTFASGTTFISQYLWASIGFTVGACQGAALAVRDSPNPHRRTILFVGDGSLQLGCQELSTMIRHGLKPIIFVICNNGYTIERLISGPDEAYHDIQPWDYCKLPAVFGARPNQYRSYQVRTKDQLRHLLAQKSFGDCPVLQVVELHIPQEDAPASLITVTQALKNCNKG</sequence>
<evidence type="ECO:0000256" key="6">
    <source>
        <dbReference type="ARBA" id="ARBA00022723"/>
    </source>
</evidence>
<keyword evidence="6 11" id="KW-0479">Metal-binding</keyword>
<dbReference type="PANTHER" id="PTHR43452:SF30">
    <property type="entry name" value="PYRUVATE DECARBOXYLASE ISOZYME 1-RELATED"/>
    <property type="match status" value="1"/>
</dbReference>
<dbReference type="GO" id="GO:0000949">
    <property type="term" value="P:aromatic amino acid family catabolic process to alcohol via Ehrlich pathway"/>
    <property type="evidence" value="ECO:0007669"/>
    <property type="project" value="TreeGrafter"/>
</dbReference>
<evidence type="ECO:0000313" key="17">
    <source>
        <dbReference type="Proteomes" id="UP000247810"/>
    </source>
</evidence>
<dbReference type="CDD" id="cd07038">
    <property type="entry name" value="TPP_PYR_PDC_IPDC_like"/>
    <property type="match status" value="1"/>
</dbReference>
<evidence type="ECO:0000256" key="5">
    <source>
        <dbReference type="ARBA" id="ARBA00014422"/>
    </source>
</evidence>
<evidence type="ECO:0000256" key="4">
    <source>
        <dbReference type="ARBA" id="ARBA00013202"/>
    </source>
</evidence>
<evidence type="ECO:0000256" key="1">
    <source>
        <dbReference type="ARBA" id="ARBA00001041"/>
    </source>
</evidence>
<keyword evidence="17" id="KW-1185">Reference proteome</keyword>
<dbReference type="PANTHER" id="PTHR43452">
    <property type="entry name" value="PYRUVATE DECARBOXYLASE"/>
    <property type="match status" value="1"/>
</dbReference>
<evidence type="ECO:0000256" key="7">
    <source>
        <dbReference type="ARBA" id="ARBA00022793"/>
    </source>
</evidence>
<keyword evidence="16" id="KW-0670">Pyruvate</keyword>
<evidence type="ECO:0000256" key="10">
    <source>
        <dbReference type="ARBA" id="ARBA00023239"/>
    </source>
</evidence>
<feature type="binding site" evidence="11">
    <location>
        <position position="461"/>
    </location>
    <ligand>
        <name>Mg(2+)</name>
        <dbReference type="ChEBI" id="CHEBI:18420"/>
    </ligand>
</feature>
<dbReference type="PIRSF" id="PIRSF036565">
    <property type="entry name" value="Pyruvt_ip_decrb"/>
    <property type="match status" value="1"/>
</dbReference>
<evidence type="ECO:0000256" key="3">
    <source>
        <dbReference type="ARBA" id="ARBA00007812"/>
    </source>
</evidence>
<keyword evidence="10" id="KW-0456">Lyase</keyword>
<accession>A0A319DK58</accession>
<evidence type="ECO:0000259" key="14">
    <source>
        <dbReference type="Pfam" id="PF02775"/>
    </source>
</evidence>
<evidence type="ECO:0000313" key="16">
    <source>
        <dbReference type="EMBL" id="PYH97900.1"/>
    </source>
</evidence>
<feature type="domain" description="Thiamine pyrophosphate enzyme central" evidence="13">
    <location>
        <begin position="197"/>
        <end position="306"/>
    </location>
</feature>
<dbReference type="InterPro" id="IPR047213">
    <property type="entry name" value="TPP_PYR_PDC_IPDC-like"/>
</dbReference>
<dbReference type="Pfam" id="PF02776">
    <property type="entry name" value="TPP_enzyme_N"/>
    <property type="match status" value="1"/>
</dbReference>
<evidence type="ECO:0000259" key="15">
    <source>
        <dbReference type="Pfam" id="PF02776"/>
    </source>
</evidence>
<name>A0A319DK58_9EURO</name>
<dbReference type="GO" id="GO:0005829">
    <property type="term" value="C:cytosol"/>
    <property type="evidence" value="ECO:0007669"/>
    <property type="project" value="TreeGrafter"/>
</dbReference>
<evidence type="ECO:0000256" key="2">
    <source>
        <dbReference type="ARBA" id="ARBA00001964"/>
    </source>
</evidence>
<feature type="binding site" evidence="11">
    <location>
        <position position="490"/>
    </location>
    <ligand>
        <name>Mg(2+)</name>
        <dbReference type="ChEBI" id="CHEBI:18420"/>
    </ligand>
</feature>
<proteinExistence type="inferred from homology"/>
<dbReference type="EC" id="4.1.1.1" evidence="4"/>
<dbReference type="InterPro" id="IPR012001">
    <property type="entry name" value="Thiamin_PyroP_enz_TPP-bd_dom"/>
</dbReference>
<dbReference type="Pfam" id="PF02775">
    <property type="entry name" value="TPP_enzyme_C"/>
    <property type="match status" value="1"/>
</dbReference>
<dbReference type="InterPro" id="IPR012110">
    <property type="entry name" value="PDC/IPDC-like"/>
</dbReference>
<comment type="catalytic activity">
    <reaction evidence="1">
        <text>a 2-oxocarboxylate + H(+) = an aldehyde + CO2</text>
        <dbReference type="Rhea" id="RHEA:11628"/>
        <dbReference type="ChEBI" id="CHEBI:15378"/>
        <dbReference type="ChEBI" id="CHEBI:16526"/>
        <dbReference type="ChEBI" id="CHEBI:17478"/>
        <dbReference type="ChEBI" id="CHEBI:35179"/>
        <dbReference type="EC" id="4.1.1.1"/>
    </reaction>
</comment>
<comment type="cofactor">
    <cofactor evidence="11">
        <name>Mg(2+)</name>
        <dbReference type="ChEBI" id="CHEBI:18420"/>
    </cofactor>
    <text evidence="11">Binds 1 Mg(2+) per subunit.</text>
</comment>
<dbReference type="InterPro" id="IPR047214">
    <property type="entry name" value="TPP_PDC_IPDC"/>
</dbReference>
<evidence type="ECO:0000256" key="9">
    <source>
        <dbReference type="ARBA" id="ARBA00023052"/>
    </source>
</evidence>
<dbReference type="GO" id="GO:0030976">
    <property type="term" value="F:thiamine pyrophosphate binding"/>
    <property type="evidence" value="ECO:0007669"/>
    <property type="project" value="InterPro"/>
</dbReference>
<dbReference type="Gene3D" id="3.40.50.970">
    <property type="match status" value="2"/>
</dbReference>
<dbReference type="Gene3D" id="3.40.50.1220">
    <property type="entry name" value="TPP-binding domain"/>
    <property type="match status" value="1"/>
</dbReference>
<dbReference type="SUPFAM" id="SSF52518">
    <property type="entry name" value="Thiamin diphosphate-binding fold (THDP-binding)"/>
    <property type="match status" value="2"/>
</dbReference>
<protein>
    <recommendedName>
        <fullName evidence="5">Pyruvate decarboxylase</fullName>
        <ecNumber evidence="4">4.1.1.1</ecNumber>
    </recommendedName>
</protein>
<evidence type="ECO:0000256" key="11">
    <source>
        <dbReference type="PIRSR" id="PIRSR036565-2"/>
    </source>
</evidence>
<dbReference type="STRING" id="1448320.A0A319DK58"/>
<reference evidence="16 17" key="1">
    <citation type="submission" date="2018-02" db="EMBL/GenBank/DDBJ databases">
        <title>The genomes of Aspergillus section Nigri reveals drivers in fungal speciation.</title>
        <authorList>
            <consortium name="DOE Joint Genome Institute"/>
            <person name="Vesth T.C."/>
            <person name="Nybo J."/>
            <person name="Theobald S."/>
            <person name="Brandl J."/>
            <person name="Frisvad J.C."/>
            <person name="Nielsen K.F."/>
            <person name="Lyhne E.K."/>
            <person name="Kogle M.E."/>
            <person name="Kuo A."/>
            <person name="Riley R."/>
            <person name="Clum A."/>
            <person name="Nolan M."/>
            <person name="Lipzen A."/>
            <person name="Salamov A."/>
            <person name="Henrissat B."/>
            <person name="Wiebenga A."/>
            <person name="De vries R.P."/>
            <person name="Grigoriev I.V."/>
            <person name="Mortensen U.H."/>
            <person name="Andersen M.R."/>
            <person name="Baker S.E."/>
        </authorList>
    </citation>
    <scope>NUCLEOTIDE SEQUENCE [LARGE SCALE GENOMIC DNA]</scope>
    <source>
        <strain evidence="16 17">CBS 707.79</strain>
    </source>
</reference>
<dbReference type="GO" id="GO:0000287">
    <property type="term" value="F:magnesium ion binding"/>
    <property type="evidence" value="ECO:0007669"/>
    <property type="project" value="InterPro"/>
</dbReference>
<comment type="similarity">
    <text evidence="3 12">Belongs to the TPP enzyme family.</text>
</comment>
<keyword evidence="9 12" id="KW-0786">Thiamine pyrophosphate</keyword>
<organism evidence="16 17">
    <name type="scientific">Aspergillus ellipticus CBS 707.79</name>
    <dbReference type="NCBI Taxonomy" id="1448320"/>
    <lineage>
        <taxon>Eukaryota</taxon>
        <taxon>Fungi</taxon>
        <taxon>Dikarya</taxon>
        <taxon>Ascomycota</taxon>
        <taxon>Pezizomycotina</taxon>
        <taxon>Eurotiomycetes</taxon>
        <taxon>Eurotiomycetidae</taxon>
        <taxon>Eurotiales</taxon>
        <taxon>Aspergillaceae</taxon>
        <taxon>Aspergillus</taxon>
        <taxon>Aspergillus subgen. Circumdati</taxon>
    </lineage>
</organism>
<evidence type="ECO:0000256" key="12">
    <source>
        <dbReference type="RuleBase" id="RU362132"/>
    </source>
</evidence>
<evidence type="ECO:0000259" key="13">
    <source>
        <dbReference type="Pfam" id="PF00205"/>
    </source>
</evidence>
<evidence type="ECO:0000256" key="8">
    <source>
        <dbReference type="ARBA" id="ARBA00022842"/>
    </source>
</evidence>
<keyword evidence="7" id="KW-0210">Decarboxylase</keyword>
<dbReference type="AlphaFoldDB" id="A0A319DK58"/>
<dbReference type="FunFam" id="3.40.50.970:FF:000019">
    <property type="entry name" value="Pyruvate decarboxylase isozyme"/>
    <property type="match status" value="1"/>
</dbReference>
<dbReference type="GO" id="GO:0004737">
    <property type="term" value="F:pyruvate decarboxylase activity"/>
    <property type="evidence" value="ECO:0007669"/>
    <property type="project" value="UniProtKB-EC"/>
</dbReference>
<dbReference type="InterPro" id="IPR029061">
    <property type="entry name" value="THDP-binding"/>
</dbReference>
<dbReference type="GO" id="GO:0005634">
    <property type="term" value="C:nucleus"/>
    <property type="evidence" value="ECO:0007669"/>
    <property type="project" value="TreeGrafter"/>
</dbReference>
<dbReference type="EMBL" id="KZ825817">
    <property type="protein sequence ID" value="PYH97900.1"/>
    <property type="molecule type" value="Genomic_DNA"/>
</dbReference>